<evidence type="ECO:0000313" key="2">
    <source>
        <dbReference type="Proteomes" id="UP000646827"/>
    </source>
</evidence>
<protein>
    <submittedName>
        <fullName evidence="1">Uncharacterized protein</fullName>
    </submittedName>
</protein>
<organism evidence="1 2">
    <name type="scientific">Circinella minor</name>
    <dbReference type="NCBI Taxonomy" id="1195481"/>
    <lineage>
        <taxon>Eukaryota</taxon>
        <taxon>Fungi</taxon>
        <taxon>Fungi incertae sedis</taxon>
        <taxon>Mucoromycota</taxon>
        <taxon>Mucoromycotina</taxon>
        <taxon>Mucoromycetes</taxon>
        <taxon>Mucorales</taxon>
        <taxon>Lichtheimiaceae</taxon>
        <taxon>Circinella</taxon>
    </lineage>
</organism>
<keyword evidence="2" id="KW-1185">Reference proteome</keyword>
<sequence length="90" mass="10446">MVGEMKHWGTHTYGEFIPLHFTMKTFDKVEERVLEFSGEKSYALKIGTSTIRVQKPSRPISSIDKNLRNIGTIKRLRCNYLTKNDQLTLT</sequence>
<proteinExistence type="predicted"/>
<reference evidence="1 2" key="1">
    <citation type="submission" date="2020-12" db="EMBL/GenBank/DDBJ databases">
        <title>Metabolic potential, ecology and presence of endohyphal bacteria is reflected in genomic diversity of Mucoromycotina.</title>
        <authorList>
            <person name="Muszewska A."/>
            <person name="Okrasinska A."/>
            <person name="Steczkiewicz K."/>
            <person name="Drgas O."/>
            <person name="Orlowska M."/>
            <person name="Perlinska-Lenart U."/>
            <person name="Aleksandrzak-Piekarczyk T."/>
            <person name="Szatraj K."/>
            <person name="Zielenkiewicz U."/>
            <person name="Pilsyk S."/>
            <person name="Malc E."/>
            <person name="Mieczkowski P."/>
            <person name="Kruszewska J.S."/>
            <person name="Biernat P."/>
            <person name="Pawlowska J."/>
        </authorList>
    </citation>
    <scope>NUCLEOTIDE SEQUENCE [LARGE SCALE GENOMIC DNA]</scope>
    <source>
        <strain evidence="1 2">CBS 142.35</strain>
    </source>
</reference>
<dbReference type="Proteomes" id="UP000646827">
    <property type="component" value="Unassembled WGS sequence"/>
</dbReference>
<dbReference type="EMBL" id="JAEPRB010000045">
    <property type="protein sequence ID" value="KAG2224302.1"/>
    <property type="molecule type" value="Genomic_DNA"/>
</dbReference>
<gene>
    <name evidence="1" type="ORF">INT45_012870</name>
</gene>
<comment type="caution">
    <text evidence="1">The sequence shown here is derived from an EMBL/GenBank/DDBJ whole genome shotgun (WGS) entry which is preliminary data.</text>
</comment>
<name>A0A8H7VME9_9FUNG</name>
<accession>A0A8H7VME9</accession>
<evidence type="ECO:0000313" key="1">
    <source>
        <dbReference type="EMBL" id="KAG2224302.1"/>
    </source>
</evidence>
<dbReference type="AlphaFoldDB" id="A0A8H7VME9"/>